<dbReference type="GO" id="GO:0003677">
    <property type="term" value="F:DNA binding"/>
    <property type="evidence" value="ECO:0007669"/>
    <property type="project" value="InterPro"/>
</dbReference>
<dbReference type="EMBL" id="CP096983">
    <property type="protein sequence ID" value="URZ12757.1"/>
    <property type="molecule type" value="Genomic_DNA"/>
</dbReference>
<accession>A0A1S8M7V4</accession>
<reference evidence="4 5" key="1">
    <citation type="submission" date="2022-04" db="EMBL/GenBank/DDBJ databases">
        <title>Genome sequence of C. roseum typestrain.</title>
        <authorList>
            <person name="Poehlein A."/>
            <person name="Schoch T."/>
            <person name="Duerre P."/>
            <person name="Daniel R."/>
        </authorList>
    </citation>
    <scope>NUCLEOTIDE SEQUENCE [LARGE SCALE GENOMIC DNA]</scope>
    <source>
        <strain evidence="4 5">DSM 7320</strain>
    </source>
</reference>
<dbReference type="InterPro" id="IPR037118">
    <property type="entry name" value="Val-tRNA_synth_C_sf"/>
</dbReference>
<protein>
    <submittedName>
        <fullName evidence="4">ABC transporter ATP-binding protein YheS</fullName>
    </submittedName>
</protein>
<evidence type="ECO:0000256" key="2">
    <source>
        <dbReference type="ARBA" id="ARBA00022741"/>
    </source>
</evidence>
<dbReference type="Pfam" id="PF12848">
    <property type="entry name" value="ABC_tran_Xtn"/>
    <property type="match status" value="1"/>
</dbReference>
<evidence type="ECO:0000313" key="5">
    <source>
        <dbReference type="Proteomes" id="UP000190951"/>
    </source>
</evidence>
<dbReference type="Pfam" id="PF16326">
    <property type="entry name" value="ABC_tran_CTD"/>
    <property type="match status" value="1"/>
</dbReference>
<dbReference type="SMART" id="SM00382">
    <property type="entry name" value="AAA"/>
    <property type="match status" value="2"/>
</dbReference>
<dbReference type="GO" id="GO:0016887">
    <property type="term" value="F:ATP hydrolysis activity"/>
    <property type="evidence" value="ECO:0007669"/>
    <property type="project" value="InterPro"/>
</dbReference>
<keyword evidence="2" id="KW-0547">Nucleotide-binding</keyword>
<dbReference type="InterPro" id="IPR032524">
    <property type="entry name" value="ABC_tran_C"/>
</dbReference>
<evidence type="ECO:0000256" key="3">
    <source>
        <dbReference type="ARBA" id="ARBA00022840"/>
    </source>
</evidence>
<dbReference type="CDD" id="cd03221">
    <property type="entry name" value="ABCF_EF-3"/>
    <property type="match status" value="2"/>
</dbReference>
<dbReference type="PROSITE" id="PS50893">
    <property type="entry name" value="ABC_TRANSPORTER_2"/>
    <property type="match status" value="2"/>
</dbReference>
<dbReference type="InterPro" id="IPR017871">
    <property type="entry name" value="ABC_transporter-like_CS"/>
</dbReference>
<proteinExistence type="predicted"/>
<dbReference type="AlphaFoldDB" id="A0A1S8M7V4"/>
<dbReference type="InterPro" id="IPR051309">
    <property type="entry name" value="ABCF_ATPase"/>
</dbReference>
<dbReference type="Gene3D" id="1.10.287.380">
    <property type="entry name" value="Valyl-tRNA synthetase, C-terminal domain"/>
    <property type="match status" value="1"/>
</dbReference>
<dbReference type="Gene3D" id="3.40.50.300">
    <property type="entry name" value="P-loop containing nucleotide triphosphate hydrolases"/>
    <property type="match status" value="2"/>
</dbReference>
<dbReference type="InterPro" id="IPR032781">
    <property type="entry name" value="ABC_tran_Xtn"/>
</dbReference>
<dbReference type="KEGG" id="crw:CROST_035020"/>
<evidence type="ECO:0000313" key="4">
    <source>
        <dbReference type="EMBL" id="URZ12757.1"/>
    </source>
</evidence>
<dbReference type="FunFam" id="3.40.50.300:FF:000011">
    <property type="entry name" value="Putative ABC transporter ATP-binding component"/>
    <property type="match status" value="1"/>
</dbReference>
<sequence>MIVVSCKNISKSYGIDTILENITFNINDGEKIGLIGPNGAGKSTLFKILTSQLDHDTGDLFIDKSKKLGYLSQHLDLNIDNTIYEELSSVFSDLLQIETKLKDLEIKMGEPYDPSKDEYHNKVIKDYTTYTELYSAKGGYTYKGLIGKVLTGLGFSNEYFDKKISILSGGQKTRVALCKLLLKNPEILLLDEPTNHLDLDAIEWLEDYLKNYKGTVILISHDRYFLDAITDTTLELINGHVNCFNGNYTKALELKKVQYDIELKAYNLQQEEIKRQEKIIERFRSFNREKSIKAAESRQKALDKIERVNRPDKETGVTRIEFETLIKSGNDVLHVENLSKHFEEKTLFENLYMDVKKGEKIALIGENGRGKTTFFRILLDKMKSDSGIKVLGKNVFVGYYDQEQSDLHDEKTIIDEVWDDFPELTTTEIRNALAAFLFIGDDVFKIISTLSGGEKCRINLLKLMLSKNNFLLLDEPTNHLDIVSREALEDALLSYDGTVLVISHDRYFLNKVVHKIFELEKNGIKEYLGNYSYYIEKKNNPTRFQDEEEFKNQKTKTQINTEKKKKRENEKQKRVKKVELKNTEKEIADLEKKLEELQNMLCLEEVYSNQEKSIEVNNQITETQENIDLLYEKWDELSNSIED</sequence>
<dbReference type="InterPro" id="IPR003593">
    <property type="entry name" value="AAA+_ATPase"/>
</dbReference>
<dbReference type="InterPro" id="IPR027417">
    <property type="entry name" value="P-loop_NTPase"/>
</dbReference>
<dbReference type="PANTHER" id="PTHR42855:SF2">
    <property type="entry name" value="DRUG RESISTANCE ABC TRANSPORTER,ATP-BINDING PROTEIN"/>
    <property type="match status" value="1"/>
</dbReference>
<dbReference type="SUPFAM" id="SSF52540">
    <property type="entry name" value="P-loop containing nucleoside triphosphate hydrolases"/>
    <property type="match status" value="2"/>
</dbReference>
<dbReference type="InterPro" id="IPR003439">
    <property type="entry name" value="ABC_transporter-like_ATP-bd"/>
</dbReference>
<name>A0A1S8M7V4_9CLOT</name>
<dbReference type="GO" id="GO:0005524">
    <property type="term" value="F:ATP binding"/>
    <property type="evidence" value="ECO:0007669"/>
    <property type="project" value="UniProtKB-KW"/>
</dbReference>
<dbReference type="PANTHER" id="PTHR42855">
    <property type="entry name" value="ABC TRANSPORTER ATP-BINDING SUBUNIT"/>
    <property type="match status" value="1"/>
</dbReference>
<keyword evidence="3 4" id="KW-0067">ATP-binding</keyword>
<dbReference type="PROSITE" id="PS00211">
    <property type="entry name" value="ABC_TRANSPORTER_1"/>
    <property type="match status" value="1"/>
</dbReference>
<keyword evidence="5" id="KW-1185">Reference proteome</keyword>
<dbReference type="RefSeq" id="WP_077834173.1">
    <property type="nucleotide sequence ID" value="NZ_CP096983.1"/>
</dbReference>
<keyword evidence="1" id="KW-0677">Repeat</keyword>
<evidence type="ECO:0000256" key="1">
    <source>
        <dbReference type="ARBA" id="ARBA00022737"/>
    </source>
</evidence>
<dbReference type="STRING" id="84029.CROST_39680"/>
<dbReference type="Pfam" id="PF00005">
    <property type="entry name" value="ABC_tran"/>
    <property type="match status" value="2"/>
</dbReference>
<gene>
    <name evidence="4" type="primary">yheS</name>
    <name evidence="4" type="ORF">CROST_035020</name>
</gene>
<dbReference type="FunFam" id="3.40.50.300:FF:000309">
    <property type="entry name" value="ABC transporter ATP-binding protein"/>
    <property type="match status" value="1"/>
</dbReference>
<dbReference type="Proteomes" id="UP000190951">
    <property type="component" value="Chromosome"/>
</dbReference>
<organism evidence="4 5">
    <name type="scientific">Clostridium felsineum</name>
    <dbReference type="NCBI Taxonomy" id="36839"/>
    <lineage>
        <taxon>Bacteria</taxon>
        <taxon>Bacillati</taxon>
        <taxon>Bacillota</taxon>
        <taxon>Clostridia</taxon>
        <taxon>Eubacteriales</taxon>
        <taxon>Clostridiaceae</taxon>
        <taxon>Clostridium</taxon>
    </lineage>
</organism>